<dbReference type="InterPro" id="IPR007474">
    <property type="entry name" value="ApaG_domain"/>
</dbReference>
<gene>
    <name evidence="2" type="primary">apaG</name>
    <name evidence="4" type="ORF">J2X09_003163</name>
</gene>
<proteinExistence type="inferred from homology"/>
<comment type="caution">
    <text evidence="4">The sequence shown here is derived from an EMBL/GenBank/DDBJ whole genome shotgun (WGS) entry which is preliminary data.</text>
</comment>
<dbReference type="RefSeq" id="WP_204734344.1">
    <property type="nucleotide sequence ID" value="NZ_JAVDWE010000008.1"/>
</dbReference>
<name>A0ABU1VDI5_9BURK</name>
<reference evidence="4 5" key="1">
    <citation type="submission" date="2023-07" db="EMBL/GenBank/DDBJ databases">
        <title>Sorghum-associated microbial communities from plants grown in Nebraska, USA.</title>
        <authorList>
            <person name="Schachtman D."/>
        </authorList>
    </citation>
    <scope>NUCLEOTIDE SEQUENCE [LARGE SCALE GENOMIC DNA]</scope>
    <source>
        <strain evidence="4 5">BE240</strain>
    </source>
</reference>
<dbReference type="InterPro" id="IPR023065">
    <property type="entry name" value="Uncharacterised_ApaG"/>
</dbReference>
<feature type="domain" description="ApaG" evidence="3">
    <location>
        <begin position="1"/>
        <end position="124"/>
    </location>
</feature>
<sequence>MPKYLFTCEVEPQYLSEQSSPEEDLHAFAYTITITNAGEVTAQLISRHWIIDDANGHTEQVKGLGVVGHQPLLRPGESFQYTSGTRLATPTGTMRGSFFCVAEDGERFEAEVAEFALHAPGSGDTPARVLH</sequence>
<dbReference type="Gene3D" id="2.60.40.1470">
    <property type="entry name" value="ApaG domain"/>
    <property type="match status" value="1"/>
</dbReference>
<dbReference type="EMBL" id="JAVDWE010000008">
    <property type="protein sequence ID" value="MDR7095415.1"/>
    <property type="molecule type" value="Genomic_DNA"/>
</dbReference>
<dbReference type="HAMAP" id="MF_00791">
    <property type="entry name" value="ApaG"/>
    <property type="match status" value="1"/>
</dbReference>
<dbReference type="PROSITE" id="PS51087">
    <property type="entry name" value="APAG"/>
    <property type="match status" value="1"/>
</dbReference>
<dbReference type="Proteomes" id="UP001265550">
    <property type="component" value="Unassembled WGS sequence"/>
</dbReference>
<dbReference type="Pfam" id="PF04379">
    <property type="entry name" value="DUF525"/>
    <property type="match status" value="1"/>
</dbReference>
<evidence type="ECO:0000259" key="3">
    <source>
        <dbReference type="PROSITE" id="PS51087"/>
    </source>
</evidence>
<dbReference type="PANTHER" id="PTHR14289">
    <property type="entry name" value="F-BOX ONLY PROTEIN 3"/>
    <property type="match status" value="1"/>
</dbReference>
<dbReference type="NCBIfam" id="NF003967">
    <property type="entry name" value="PRK05461.1"/>
    <property type="match status" value="1"/>
</dbReference>
<dbReference type="PANTHER" id="PTHR14289:SF16">
    <property type="entry name" value="POLYMERASE DELTA-INTERACTING PROTEIN 2"/>
    <property type="match status" value="1"/>
</dbReference>
<dbReference type="InterPro" id="IPR036767">
    <property type="entry name" value="ApaG_sf"/>
</dbReference>
<evidence type="ECO:0000256" key="2">
    <source>
        <dbReference type="HAMAP-Rule" id="MF_00791"/>
    </source>
</evidence>
<accession>A0ABU1VDI5</accession>
<dbReference type="SUPFAM" id="SSF110069">
    <property type="entry name" value="ApaG-like"/>
    <property type="match status" value="1"/>
</dbReference>
<evidence type="ECO:0000313" key="5">
    <source>
        <dbReference type="Proteomes" id="UP001265550"/>
    </source>
</evidence>
<organism evidence="4 5">
    <name type="scientific">Hydrogenophaga laconesensis</name>
    <dbReference type="NCBI Taxonomy" id="1805971"/>
    <lineage>
        <taxon>Bacteria</taxon>
        <taxon>Pseudomonadati</taxon>
        <taxon>Pseudomonadota</taxon>
        <taxon>Betaproteobacteria</taxon>
        <taxon>Burkholderiales</taxon>
        <taxon>Comamonadaceae</taxon>
        <taxon>Hydrogenophaga</taxon>
    </lineage>
</organism>
<evidence type="ECO:0000256" key="1">
    <source>
        <dbReference type="ARBA" id="ARBA00017693"/>
    </source>
</evidence>
<evidence type="ECO:0000313" key="4">
    <source>
        <dbReference type="EMBL" id="MDR7095415.1"/>
    </source>
</evidence>
<keyword evidence="5" id="KW-1185">Reference proteome</keyword>
<protein>
    <recommendedName>
        <fullName evidence="1 2">Protein ApaG</fullName>
    </recommendedName>
</protein>